<evidence type="ECO:0008006" key="3">
    <source>
        <dbReference type="Google" id="ProtNLM"/>
    </source>
</evidence>
<evidence type="ECO:0000313" key="1">
    <source>
        <dbReference type="EMBL" id="OGC53014.1"/>
    </source>
</evidence>
<dbReference type="AlphaFoldDB" id="A0A1F4V772"/>
<dbReference type="Proteomes" id="UP000178127">
    <property type="component" value="Unassembled WGS sequence"/>
</dbReference>
<dbReference type="EMBL" id="MEVD01000016">
    <property type="protein sequence ID" value="OGC53014.1"/>
    <property type="molecule type" value="Genomic_DNA"/>
</dbReference>
<evidence type="ECO:0000313" key="2">
    <source>
        <dbReference type="Proteomes" id="UP000178127"/>
    </source>
</evidence>
<name>A0A1F4V772_UNCKA</name>
<sequence>MYAPILKRIKYLDNVLVERALPVKGFTSVKEGDVVEPFTKLGMAKVSFSKIMLPDKIKMTREFSNKMFITTKKEIGRVGFKKVLAPFDGYLTKENGVFIFQEETRDYWLLSGVWGQVVSVVKDNSVLVRTQVMDIKMVACTKHNVSGELIVFPNPSDTLEMHYLEKFSKDVRGKIIYVGDFAAKRLVKRAIELGVVGILAGGADKETFDLAKQNSLFLGIFTGYGSVYISTEIFEVLKGVFNRHVFLYGEEMILRIPNVNPNMVSTITSSEADKANKKDRGMNNNNGKVDANFGEVRKGLKVFIVQYPHLGWEGVIDSVNERSILVKFENKNDLIEVFLPDFLLLE</sequence>
<protein>
    <recommendedName>
        <fullName evidence="3">KOW domain-containing protein</fullName>
    </recommendedName>
</protein>
<comment type="caution">
    <text evidence="1">The sequence shown here is derived from an EMBL/GenBank/DDBJ whole genome shotgun (WGS) entry which is preliminary data.</text>
</comment>
<accession>A0A1F4V772</accession>
<gene>
    <name evidence="1" type="ORF">A3D91_01750</name>
</gene>
<organism evidence="1 2">
    <name type="scientific">candidate division WWE3 bacterium RIFCSPHIGHO2_02_FULL_38_14</name>
    <dbReference type="NCBI Taxonomy" id="1802620"/>
    <lineage>
        <taxon>Bacteria</taxon>
        <taxon>Katanobacteria</taxon>
    </lineage>
</organism>
<reference evidence="1 2" key="1">
    <citation type="journal article" date="2016" name="Nat. Commun.">
        <title>Thousands of microbial genomes shed light on interconnected biogeochemical processes in an aquifer system.</title>
        <authorList>
            <person name="Anantharaman K."/>
            <person name="Brown C.T."/>
            <person name="Hug L.A."/>
            <person name="Sharon I."/>
            <person name="Castelle C.J."/>
            <person name="Probst A.J."/>
            <person name="Thomas B.C."/>
            <person name="Singh A."/>
            <person name="Wilkins M.J."/>
            <person name="Karaoz U."/>
            <person name="Brodie E.L."/>
            <person name="Williams K.H."/>
            <person name="Hubbard S.S."/>
            <person name="Banfield J.F."/>
        </authorList>
    </citation>
    <scope>NUCLEOTIDE SEQUENCE [LARGE SCALE GENOMIC DNA]</scope>
</reference>
<dbReference type="STRING" id="1802620.A3D91_01750"/>
<proteinExistence type="predicted"/>